<accession>A0A975T0K5</accession>
<organism evidence="2 3">
    <name type="scientific">Nocardioides panacis</name>
    <dbReference type="NCBI Taxonomy" id="2849501"/>
    <lineage>
        <taxon>Bacteria</taxon>
        <taxon>Bacillati</taxon>
        <taxon>Actinomycetota</taxon>
        <taxon>Actinomycetes</taxon>
        <taxon>Propionibacteriales</taxon>
        <taxon>Nocardioidaceae</taxon>
        <taxon>Nocardioides</taxon>
    </lineage>
</organism>
<dbReference type="AlphaFoldDB" id="A0A975T0K5"/>
<keyword evidence="3" id="KW-1185">Reference proteome</keyword>
<evidence type="ECO:0000313" key="2">
    <source>
        <dbReference type="EMBL" id="QWZ08679.1"/>
    </source>
</evidence>
<dbReference type="KEGG" id="nps:KRR39_02120"/>
<dbReference type="Pfam" id="PF00563">
    <property type="entry name" value="EAL"/>
    <property type="match status" value="1"/>
</dbReference>
<dbReference type="Proteomes" id="UP000683575">
    <property type="component" value="Chromosome"/>
</dbReference>
<dbReference type="SMART" id="SM00052">
    <property type="entry name" value="EAL"/>
    <property type="match status" value="1"/>
</dbReference>
<evidence type="ECO:0000313" key="3">
    <source>
        <dbReference type="Proteomes" id="UP000683575"/>
    </source>
</evidence>
<dbReference type="InterPro" id="IPR050706">
    <property type="entry name" value="Cyclic-di-GMP_PDE-like"/>
</dbReference>
<name>A0A975T0K5_9ACTN</name>
<sequence length="476" mass="48931">MPTRRSGDDDERAHEIVAAADAATRAADDAHVVALSAADTTLAAQEAVSSASEVASTAKLATAATVAAAARAAAEVAAQAAVAVESDAISRALETAAQAVVALETIAAELSDDVDPDGANRAAAAVAATVAAEVIAQVKATADAAAKVAQAVAVAADEAAMAAATAAAIVDLAAGSAETSAHVVAGSSADTQAASGAVLVSTAHVADLAQRRLATLHQHPMVVELRDALAHNELLLHYQPMYDLATGAIVGVEALLRWQHPRRGLLTPVEFLDVAEGPHLVVPIGDWVIGTAIAQASRWHRALGSRAPVMWVNVSCNQLGQQHLAGLVEAQLTQVGLPASRLGIEVTERQLATRVDDVAGDLVALREVGVGLAVDDFGTGYASLDYLRRFTFDEIKIDGSFIAGLDQDPTDTAVTCSIVALGRALDLTVVAEGVETQAQHDRLRQLGCSVVQGYLFQRPAAAEVIDRVLRSQSVDA</sequence>
<dbReference type="PANTHER" id="PTHR33121:SF70">
    <property type="entry name" value="SIGNALING PROTEIN YKOW"/>
    <property type="match status" value="1"/>
</dbReference>
<gene>
    <name evidence="2" type="ORF">KRR39_02120</name>
</gene>
<reference evidence="2" key="1">
    <citation type="submission" date="2021-06" db="EMBL/GenBank/DDBJ databases">
        <title>Complete genome sequence of Nocardioides sp. G188.</title>
        <authorList>
            <person name="Im W.-T."/>
        </authorList>
    </citation>
    <scope>NUCLEOTIDE SEQUENCE</scope>
    <source>
        <strain evidence="2">G188</strain>
    </source>
</reference>
<dbReference type="PROSITE" id="PS50883">
    <property type="entry name" value="EAL"/>
    <property type="match status" value="1"/>
</dbReference>
<dbReference type="CDD" id="cd01948">
    <property type="entry name" value="EAL"/>
    <property type="match status" value="1"/>
</dbReference>
<feature type="domain" description="EAL" evidence="1">
    <location>
        <begin position="218"/>
        <end position="473"/>
    </location>
</feature>
<protein>
    <submittedName>
        <fullName evidence="2">EAL domain-containing protein</fullName>
    </submittedName>
</protein>
<dbReference type="PANTHER" id="PTHR33121">
    <property type="entry name" value="CYCLIC DI-GMP PHOSPHODIESTERASE PDEF"/>
    <property type="match status" value="1"/>
</dbReference>
<proteinExistence type="predicted"/>
<evidence type="ECO:0000259" key="1">
    <source>
        <dbReference type="PROSITE" id="PS50883"/>
    </source>
</evidence>
<dbReference type="InterPro" id="IPR001633">
    <property type="entry name" value="EAL_dom"/>
</dbReference>
<dbReference type="RefSeq" id="WP_216940330.1">
    <property type="nucleotide sequence ID" value="NZ_CP077062.1"/>
</dbReference>
<dbReference type="EMBL" id="CP077062">
    <property type="protein sequence ID" value="QWZ08679.1"/>
    <property type="molecule type" value="Genomic_DNA"/>
</dbReference>
<dbReference type="GO" id="GO:0071111">
    <property type="term" value="F:cyclic-guanylate-specific phosphodiesterase activity"/>
    <property type="evidence" value="ECO:0007669"/>
    <property type="project" value="InterPro"/>
</dbReference>